<dbReference type="EMBL" id="LNYX01000029">
    <property type="protein sequence ID" value="KTD62551.1"/>
    <property type="molecule type" value="Genomic_DNA"/>
</dbReference>
<reference evidence="1 2" key="1">
    <citation type="submission" date="2015-11" db="EMBL/GenBank/DDBJ databases">
        <title>Genomic analysis of 38 Legionella species identifies large and diverse effector repertoires.</title>
        <authorList>
            <person name="Burstein D."/>
            <person name="Amaro F."/>
            <person name="Zusman T."/>
            <person name="Lifshitz Z."/>
            <person name="Cohen O."/>
            <person name="Gilbert J.A."/>
            <person name="Pupko T."/>
            <person name="Shuman H.A."/>
            <person name="Segal G."/>
        </authorList>
    </citation>
    <scope>NUCLEOTIDE SEQUENCE [LARGE SCALE GENOMIC DNA]</scope>
    <source>
        <strain evidence="1 2">Mt.St.Helens-9</strain>
    </source>
</reference>
<keyword evidence="2" id="KW-1185">Reference proteome</keyword>
<accession>A0A0W0Z0B9</accession>
<dbReference type="RefSeq" id="WP_058483686.1">
    <property type="nucleotide sequence ID" value="NZ_CAAAII010000006.1"/>
</dbReference>
<sequence>MRSELVGSDKDNDADRKFLNDLGLALTTALENYQSWYNKEEGYFRGDPGFFSRLRHGKSGQKQAQEFITSVLKEEDSFHAETLVNAFLSAAKTPYDRHSFASFLLDELKKIEDSRWSEIDCDPKSRCYDKPAVIDCLERPPSVSLSPSLRI</sequence>
<protein>
    <submittedName>
        <fullName evidence="1">Uncharacterized protein</fullName>
    </submittedName>
</protein>
<dbReference type="OrthoDB" id="5636019at2"/>
<dbReference type="AlphaFoldDB" id="A0A0W0Z0B9"/>
<evidence type="ECO:0000313" key="2">
    <source>
        <dbReference type="Proteomes" id="UP000054877"/>
    </source>
</evidence>
<organism evidence="1 2">
    <name type="scientific">Legionella spiritensis</name>
    <dbReference type="NCBI Taxonomy" id="452"/>
    <lineage>
        <taxon>Bacteria</taxon>
        <taxon>Pseudomonadati</taxon>
        <taxon>Pseudomonadota</taxon>
        <taxon>Gammaproteobacteria</taxon>
        <taxon>Legionellales</taxon>
        <taxon>Legionellaceae</taxon>
        <taxon>Legionella</taxon>
    </lineage>
</organism>
<proteinExistence type="predicted"/>
<dbReference type="Proteomes" id="UP000054877">
    <property type="component" value="Unassembled WGS sequence"/>
</dbReference>
<gene>
    <name evidence="1" type="ORF">Lspi_1763</name>
</gene>
<evidence type="ECO:0000313" key="1">
    <source>
        <dbReference type="EMBL" id="KTD62551.1"/>
    </source>
</evidence>
<name>A0A0W0Z0B9_LEGSP</name>
<dbReference type="STRING" id="452.Lspi_1763"/>
<comment type="caution">
    <text evidence="1">The sequence shown here is derived from an EMBL/GenBank/DDBJ whole genome shotgun (WGS) entry which is preliminary data.</text>
</comment>
<dbReference type="PATRIC" id="fig|452.5.peg.1940"/>